<organism evidence="2 3">
    <name type="scientific">Tetterwort vein chlorosis virus</name>
    <dbReference type="NCBI Taxonomy" id="1712389"/>
    <lineage>
        <taxon>Viruses</taxon>
        <taxon>Riboviria</taxon>
        <taxon>Orthornavirae</taxon>
        <taxon>Kitrinoviricota</taxon>
        <taxon>Alsuviricetes</taxon>
        <taxon>Martellivirales</taxon>
        <taxon>Closteroviridae</taxon>
        <taxon>Crinivirus</taxon>
        <taxon>Crinivirus chelidonii</taxon>
    </lineage>
</organism>
<protein>
    <submittedName>
        <fullName evidence="2">p6a protein</fullName>
    </submittedName>
</protein>
<name>A0A0M4MAY6_9CLOS</name>
<keyword evidence="3" id="KW-1185">Reference proteome</keyword>
<evidence type="ECO:0000256" key="1">
    <source>
        <dbReference type="SAM" id="Phobius"/>
    </source>
</evidence>
<keyword evidence="1" id="KW-0812">Transmembrane</keyword>
<evidence type="ECO:0000313" key="2">
    <source>
        <dbReference type="EMBL" id="ALE18214.1"/>
    </source>
</evidence>
<accession>A0A0M4MAY6</accession>
<dbReference type="GeneID" id="37619169"/>
<keyword evidence="1" id="KW-1133">Transmembrane helix</keyword>
<reference evidence="2 3" key="1">
    <citation type="submission" date="2015-03" db="EMBL/GenBank/DDBJ databases">
        <title>Nucleotide sequence and genome organization of Tetterwort vein chlorosis virus, a new member of the genus Crinivirus.</title>
        <authorList>
            <person name="Zhao F."/>
            <person name="Yoo R.H."/>
            <person name="Lim S."/>
            <person name="Igori D."/>
            <person name="Lee S.H."/>
            <person name="Moon J.S."/>
        </authorList>
    </citation>
    <scope>NUCLEOTIDE SEQUENCE [LARGE SCALE GENOMIC DNA]</scope>
    <source>
        <strain evidence="2">Yesan</strain>
    </source>
</reference>
<dbReference type="Proteomes" id="UP000234780">
    <property type="component" value="Genome"/>
</dbReference>
<evidence type="ECO:0000313" key="3">
    <source>
        <dbReference type="Proteomes" id="UP000234780"/>
    </source>
</evidence>
<keyword evidence="1" id="KW-0472">Membrane</keyword>
<proteinExistence type="predicted"/>
<dbReference type="KEGG" id="vg:37619169"/>
<dbReference type="RefSeq" id="YP_009507962.1">
    <property type="nucleotide sequence ID" value="NC_038788.1"/>
</dbReference>
<feature type="transmembrane region" description="Helical" evidence="1">
    <location>
        <begin position="27"/>
        <end position="48"/>
    </location>
</feature>
<sequence length="53" mass="6147">MRYDWLTYSCNIDSPLYSGPKCEVDAIVFWIVLSLCIILIVTGIYICVLRCRD</sequence>
<dbReference type="EMBL" id="KR002686">
    <property type="protein sequence ID" value="ALE18214.1"/>
    <property type="molecule type" value="Genomic_RNA"/>
</dbReference>